<dbReference type="GO" id="GO:0007219">
    <property type="term" value="P:Notch signaling pathway"/>
    <property type="evidence" value="ECO:0007669"/>
    <property type="project" value="TreeGrafter"/>
</dbReference>
<dbReference type="Gene3D" id="2.10.25.10">
    <property type="entry name" value="Laminin"/>
    <property type="match status" value="1"/>
</dbReference>
<dbReference type="PROSITE" id="PS00022">
    <property type="entry name" value="EGF_1"/>
    <property type="match status" value="1"/>
</dbReference>
<comment type="caution">
    <text evidence="7">The sequence shown here is derived from an EMBL/GenBank/DDBJ whole genome shotgun (WGS) entry which is preliminary data.</text>
</comment>
<dbReference type="CDD" id="cd00054">
    <property type="entry name" value="EGF_CA"/>
    <property type="match status" value="1"/>
</dbReference>
<evidence type="ECO:0000259" key="6">
    <source>
        <dbReference type="PROSITE" id="PS50026"/>
    </source>
</evidence>
<gene>
    <name evidence="7" type="ORF">AOXY_G7881</name>
</gene>
<dbReference type="SUPFAM" id="SSF57196">
    <property type="entry name" value="EGF/Laminin"/>
    <property type="match status" value="1"/>
</dbReference>
<dbReference type="FunFam" id="2.10.25.10:FF:000006">
    <property type="entry name" value="Versican core protein-like isoform 1"/>
    <property type="match status" value="1"/>
</dbReference>
<name>A0AAD8GAU5_ACIOX</name>
<keyword evidence="1 5" id="KW-0245">EGF-like domain</keyword>
<dbReference type="PANTHER" id="PTHR12916:SF9">
    <property type="entry name" value="NEUROGENIC LOCUS NOTCH HOMOLOG PROTEIN 1-RELATED"/>
    <property type="match status" value="1"/>
</dbReference>
<evidence type="ECO:0000256" key="4">
    <source>
        <dbReference type="ARBA" id="ARBA00023180"/>
    </source>
</evidence>
<evidence type="ECO:0000256" key="3">
    <source>
        <dbReference type="ARBA" id="ARBA00023157"/>
    </source>
</evidence>
<evidence type="ECO:0000313" key="8">
    <source>
        <dbReference type="Proteomes" id="UP001230051"/>
    </source>
</evidence>
<dbReference type="PANTHER" id="PTHR12916">
    <property type="entry name" value="CYTOCHROME C OXIDASE POLYPEPTIDE VIC-2"/>
    <property type="match status" value="1"/>
</dbReference>
<protein>
    <recommendedName>
        <fullName evidence="6">EGF-like domain-containing protein</fullName>
    </recommendedName>
</protein>
<accession>A0AAD8GAU5</accession>
<dbReference type="GO" id="GO:0005509">
    <property type="term" value="F:calcium ion binding"/>
    <property type="evidence" value="ECO:0007669"/>
    <property type="project" value="InterPro"/>
</dbReference>
<dbReference type="PROSITE" id="PS50026">
    <property type="entry name" value="EGF_3"/>
    <property type="match status" value="1"/>
</dbReference>
<keyword evidence="2" id="KW-0677">Repeat</keyword>
<organism evidence="7 8">
    <name type="scientific">Acipenser oxyrinchus oxyrinchus</name>
    <dbReference type="NCBI Taxonomy" id="40147"/>
    <lineage>
        <taxon>Eukaryota</taxon>
        <taxon>Metazoa</taxon>
        <taxon>Chordata</taxon>
        <taxon>Craniata</taxon>
        <taxon>Vertebrata</taxon>
        <taxon>Euteleostomi</taxon>
        <taxon>Actinopterygii</taxon>
        <taxon>Chondrostei</taxon>
        <taxon>Acipenseriformes</taxon>
        <taxon>Acipenseridae</taxon>
        <taxon>Acipenser</taxon>
    </lineage>
</organism>
<dbReference type="Pfam" id="PF12661">
    <property type="entry name" value="hEGF"/>
    <property type="match status" value="2"/>
</dbReference>
<evidence type="ECO:0000313" key="7">
    <source>
        <dbReference type="EMBL" id="KAK1170928.1"/>
    </source>
</evidence>
<keyword evidence="4" id="KW-0325">Glycoprotein</keyword>
<dbReference type="Proteomes" id="UP001230051">
    <property type="component" value="Unassembled WGS sequence"/>
</dbReference>
<comment type="caution">
    <text evidence="5">Lacks conserved residue(s) required for the propagation of feature annotation.</text>
</comment>
<keyword evidence="3 5" id="KW-1015">Disulfide bond</keyword>
<evidence type="ECO:0000256" key="1">
    <source>
        <dbReference type="ARBA" id="ARBA00022536"/>
    </source>
</evidence>
<dbReference type="InterPro" id="IPR013032">
    <property type="entry name" value="EGF-like_CS"/>
</dbReference>
<sequence>MDAVSMDQCDDLHGGFRCHCPPGNNCEIEVDECLSDPCQNGATSSDEFDAFGCLCPDGIEGVACEIDRREKNGATCIDRPGVSR</sequence>
<reference evidence="7" key="1">
    <citation type="submission" date="2022-02" db="EMBL/GenBank/DDBJ databases">
        <title>Atlantic sturgeon de novo genome assembly.</title>
        <authorList>
            <person name="Stock M."/>
            <person name="Klopp C."/>
            <person name="Guiguen Y."/>
            <person name="Cabau C."/>
            <person name="Parinello H."/>
            <person name="Santidrian Yebra-Pimentel E."/>
            <person name="Kuhl H."/>
            <person name="Dirks R.P."/>
            <person name="Guessner J."/>
            <person name="Wuertz S."/>
            <person name="Du K."/>
            <person name="Schartl M."/>
        </authorList>
    </citation>
    <scope>NUCLEOTIDE SEQUENCE</scope>
    <source>
        <strain evidence="7">STURGEONOMICS-FGT-2020</strain>
        <tissue evidence="7">Whole blood</tissue>
    </source>
</reference>
<proteinExistence type="predicted"/>
<dbReference type="InterPro" id="IPR000742">
    <property type="entry name" value="EGF"/>
</dbReference>
<dbReference type="GO" id="GO:0005112">
    <property type="term" value="F:Notch binding"/>
    <property type="evidence" value="ECO:0007669"/>
    <property type="project" value="TreeGrafter"/>
</dbReference>
<dbReference type="EMBL" id="JAGXEW010000006">
    <property type="protein sequence ID" value="KAK1170928.1"/>
    <property type="molecule type" value="Genomic_DNA"/>
</dbReference>
<evidence type="ECO:0000256" key="2">
    <source>
        <dbReference type="ARBA" id="ARBA00022737"/>
    </source>
</evidence>
<dbReference type="AlphaFoldDB" id="A0AAD8GAU5"/>
<evidence type="ECO:0000256" key="5">
    <source>
        <dbReference type="PROSITE-ProRule" id="PRU00076"/>
    </source>
</evidence>
<keyword evidence="8" id="KW-1185">Reference proteome</keyword>
<dbReference type="InterPro" id="IPR001881">
    <property type="entry name" value="EGF-like_Ca-bd_dom"/>
</dbReference>
<dbReference type="SMART" id="SM00179">
    <property type="entry name" value="EGF_CA"/>
    <property type="match status" value="1"/>
</dbReference>
<feature type="domain" description="EGF-like" evidence="6">
    <location>
        <begin position="29"/>
        <end position="65"/>
    </location>
</feature>
<feature type="disulfide bond" evidence="5">
    <location>
        <begin position="55"/>
        <end position="64"/>
    </location>
</feature>